<keyword evidence="8" id="KW-1185">Reference proteome</keyword>
<organism evidence="7 8">
    <name type="scientific">Anaerosacchariphilus hominis</name>
    <dbReference type="NCBI Taxonomy" id="2763017"/>
    <lineage>
        <taxon>Bacteria</taxon>
        <taxon>Bacillati</taxon>
        <taxon>Bacillota</taxon>
        <taxon>Clostridia</taxon>
        <taxon>Lachnospirales</taxon>
        <taxon>Lachnospiraceae</taxon>
        <taxon>Anaerosacchariphilus</taxon>
    </lineage>
</organism>
<feature type="transmembrane region" description="Helical" evidence="6">
    <location>
        <begin position="327"/>
        <end position="351"/>
    </location>
</feature>
<dbReference type="AlphaFoldDB" id="A0A923LBF8"/>
<dbReference type="Proteomes" id="UP000649345">
    <property type="component" value="Unassembled WGS sequence"/>
</dbReference>
<feature type="transmembrane region" description="Helical" evidence="6">
    <location>
        <begin position="423"/>
        <end position="441"/>
    </location>
</feature>
<keyword evidence="3 6" id="KW-0812">Transmembrane</keyword>
<comment type="caution">
    <text evidence="7">The sequence shown here is derived from an EMBL/GenBank/DDBJ whole genome shotgun (WGS) entry which is preliminary data.</text>
</comment>
<evidence type="ECO:0000256" key="5">
    <source>
        <dbReference type="ARBA" id="ARBA00023136"/>
    </source>
</evidence>
<dbReference type="GO" id="GO:0016020">
    <property type="term" value="C:membrane"/>
    <property type="evidence" value="ECO:0007669"/>
    <property type="project" value="UniProtKB-SubCell"/>
</dbReference>
<dbReference type="Pfam" id="PF03169">
    <property type="entry name" value="OPT"/>
    <property type="match status" value="1"/>
</dbReference>
<keyword evidence="4 6" id="KW-1133">Transmembrane helix</keyword>
<dbReference type="EMBL" id="JACOOR010000002">
    <property type="protein sequence ID" value="MBC5659072.1"/>
    <property type="molecule type" value="Genomic_DNA"/>
</dbReference>
<feature type="transmembrane region" description="Helical" evidence="6">
    <location>
        <begin position="116"/>
        <end position="136"/>
    </location>
</feature>
<comment type="subcellular location">
    <subcellularLocation>
        <location evidence="1">Membrane</location>
        <topology evidence="1">Multi-pass membrane protein</topology>
    </subcellularLocation>
</comment>
<accession>A0A923LBF8</accession>
<keyword evidence="2" id="KW-0813">Transport</keyword>
<dbReference type="GO" id="GO:0035673">
    <property type="term" value="F:oligopeptide transmembrane transporter activity"/>
    <property type="evidence" value="ECO:0007669"/>
    <property type="project" value="InterPro"/>
</dbReference>
<evidence type="ECO:0000256" key="2">
    <source>
        <dbReference type="ARBA" id="ARBA00022448"/>
    </source>
</evidence>
<feature type="transmembrane region" description="Helical" evidence="6">
    <location>
        <begin position="53"/>
        <end position="73"/>
    </location>
</feature>
<feature type="transmembrane region" description="Helical" evidence="6">
    <location>
        <begin position="170"/>
        <end position="189"/>
    </location>
</feature>
<keyword evidence="5 6" id="KW-0472">Membrane</keyword>
<feature type="transmembrane region" description="Helical" evidence="6">
    <location>
        <begin position="27"/>
        <end position="47"/>
    </location>
</feature>
<feature type="transmembrane region" description="Helical" evidence="6">
    <location>
        <begin position="357"/>
        <end position="387"/>
    </location>
</feature>
<protein>
    <submittedName>
        <fullName evidence="7">OPT/YSL family transporter</fullName>
    </submittedName>
</protein>
<feature type="transmembrane region" description="Helical" evidence="6">
    <location>
        <begin position="252"/>
        <end position="274"/>
    </location>
</feature>
<proteinExistence type="predicted"/>
<feature type="transmembrane region" description="Helical" evidence="6">
    <location>
        <begin position="195"/>
        <end position="217"/>
    </location>
</feature>
<evidence type="ECO:0000313" key="7">
    <source>
        <dbReference type="EMBL" id="MBC5659072.1"/>
    </source>
</evidence>
<evidence type="ECO:0000313" key="8">
    <source>
        <dbReference type="Proteomes" id="UP000649345"/>
    </source>
</evidence>
<evidence type="ECO:0000256" key="4">
    <source>
        <dbReference type="ARBA" id="ARBA00022989"/>
    </source>
</evidence>
<feature type="transmembrane region" description="Helical" evidence="6">
    <location>
        <begin position="494"/>
        <end position="520"/>
    </location>
</feature>
<reference evidence="7" key="1">
    <citation type="submission" date="2020-08" db="EMBL/GenBank/DDBJ databases">
        <title>Genome public.</title>
        <authorList>
            <person name="Liu C."/>
            <person name="Sun Q."/>
        </authorList>
    </citation>
    <scope>NUCLEOTIDE SEQUENCE</scope>
    <source>
        <strain evidence="7">NSJ-68</strain>
    </source>
</reference>
<dbReference type="InterPro" id="IPR004813">
    <property type="entry name" value="OPT"/>
</dbReference>
<feature type="transmembrane region" description="Helical" evidence="6">
    <location>
        <begin position="85"/>
        <end position="110"/>
    </location>
</feature>
<feature type="transmembrane region" description="Helical" evidence="6">
    <location>
        <begin position="532"/>
        <end position="556"/>
    </location>
</feature>
<dbReference type="RefSeq" id="WP_186873055.1">
    <property type="nucleotide sequence ID" value="NZ_JACOOR010000002.1"/>
</dbReference>
<feature type="transmembrane region" description="Helical" evidence="6">
    <location>
        <begin position="302"/>
        <end position="320"/>
    </location>
</feature>
<evidence type="ECO:0000256" key="6">
    <source>
        <dbReference type="SAM" id="Phobius"/>
    </source>
</evidence>
<name>A0A923LBF8_9FIRM</name>
<evidence type="ECO:0000256" key="1">
    <source>
        <dbReference type="ARBA" id="ARBA00004141"/>
    </source>
</evidence>
<gene>
    <name evidence="7" type="ORF">H8S44_04715</name>
</gene>
<sequence>MTNENPELKKQQSISAAEHPKAWDPQVMILGIPLAVVGCIIGLELIVRTGVTPNTSIIGALFAILLSRIPVAFLRKYRSIHRQNLLQTSISAATFSAANCMILPIGIPVIMGHSELMFPMLIGVMLATCVDATILYNCFGSEMFPAEGAWPPGVAAADSILAVIEKGKKAVLLLVGIGLGWIGKVAGLPMDLLGVSWFGDFGAMAALAAGSLVIGVLKVNGFSFSIFGHAFNFVTNAFGEGFVYTDHLPLQYMAHGVMIGAGIISLVQCGIALFKKSKGAKAVDTTNVVSNEHMKKTLGVGFGAYLVIALFLAVVGGIITQMSVPQFILWLIFAAFAAEASELIVGISAMYSGWFPGFATALIFLIVGMLLGFPALALGLLVGFTAATGPCFSDMAYDLKCGYILRGNGANPELEKEGRKQQFFAELMGFAVAFVMVAFFANKYFGQGLFVAVSNTFVATIDAGASGEIAKWLLIWAIPGAIIQILGGKRQLGILFATGLLVGNIINGLTIAAGLIIRLVAVRANKENEQTLNILGAGALAGAAIYSFFTATLGLVGKKD</sequence>
<evidence type="ECO:0000256" key="3">
    <source>
        <dbReference type="ARBA" id="ARBA00022692"/>
    </source>
</evidence>